<sequence>TYEQRKVVEFTCQTAFFISIVIVQWADLIICKTRRNSLFKQGMKNKVLLFGIFEETFLAAFLSYTPGMDVSLRMYPLKINWWFCALPYSILIFIYDEVRKLIIRRRPGASDPNYVLLFTYISF</sequence>
<comment type="subcellular location">
    <subcellularLocation>
        <location evidence="1">Membrane</location>
        <topology evidence="1">Multi-pass membrane protein</topology>
    </subcellularLocation>
</comment>
<keyword evidence="5" id="KW-1185">Reference proteome</keyword>
<accession>A0A1A6HEP8</accession>
<dbReference type="PANTHER" id="PTHR43294:SF3">
    <property type="entry name" value="SODIUM_POTASSIUM-TRANSPORTING ATPASE SUBUNIT ALPHA-4"/>
    <property type="match status" value="1"/>
</dbReference>
<reference evidence="4 5" key="1">
    <citation type="submission" date="2016-06" db="EMBL/GenBank/DDBJ databases">
        <title>The Draft Genome Sequence and Annotation of the Desert Woodrat Neotoma lepida.</title>
        <authorList>
            <person name="Campbell M."/>
            <person name="Oakeson K.F."/>
            <person name="Yandell M."/>
            <person name="Halpert J.R."/>
            <person name="Dearing D."/>
        </authorList>
    </citation>
    <scope>NUCLEOTIDE SEQUENCE [LARGE SCALE GENOMIC DNA]</scope>
    <source>
        <strain evidence="4">417</strain>
        <tissue evidence="4">Liver</tissue>
    </source>
</reference>
<dbReference type="Pfam" id="PF00689">
    <property type="entry name" value="Cation_ATPase_C"/>
    <property type="match status" value="1"/>
</dbReference>
<dbReference type="AlphaFoldDB" id="A0A1A6HEP8"/>
<dbReference type="GO" id="GO:0005890">
    <property type="term" value="C:sodium:potassium-exchanging ATPase complex"/>
    <property type="evidence" value="ECO:0007669"/>
    <property type="project" value="TreeGrafter"/>
</dbReference>
<feature type="transmembrane region" description="Helical" evidence="2">
    <location>
        <begin position="79"/>
        <end position="96"/>
    </location>
</feature>
<dbReference type="PANTHER" id="PTHR43294">
    <property type="entry name" value="SODIUM/POTASSIUM-TRANSPORTING ATPASE SUBUNIT ALPHA"/>
    <property type="match status" value="1"/>
</dbReference>
<evidence type="ECO:0000313" key="4">
    <source>
        <dbReference type="EMBL" id="OBS76405.1"/>
    </source>
</evidence>
<keyword evidence="2" id="KW-1133">Transmembrane helix</keyword>
<keyword evidence="2" id="KW-0812">Transmembrane</keyword>
<dbReference type="Gene3D" id="1.20.1110.10">
    <property type="entry name" value="Calcium-transporting ATPase, transmembrane domain"/>
    <property type="match status" value="1"/>
</dbReference>
<evidence type="ECO:0000259" key="3">
    <source>
        <dbReference type="Pfam" id="PF00689"/>
    </source>
</evidence>
<feature type="transmembrane region" description="Helical" evidence="2">
    <location>
        <begin position="47"/>
        <end position="67"/>
    </location>
</feature>
<dbReference type="GO" id="GO:1902600">
    <property type="term" value="P:proton transmembrane transport"/>
    <property type="evidence" value="ECO:0007669"/>
    <property type="project" value="TreeGrafter"/>
</dbReference>
<proteinExistence type="predicted"/>
<feature type="domain" description="Cation-transporting P-type ATPase C-terminal" evidence="3">
    <location>
        <begin position="11"/>
        <end position="102"/>
    </location>
</feature>
<dbReference type="FunFam" id="1.20.1110.10:FF:000095">
    <property type="entry name" value="Sodium/potassium-transporting ATPase subunit alpha-1"/>
    <property type="match status" value="1"/>
</dbReference>
<dbReference type="GO" id="GO:0036376">
    <property type="term" value="P:sodium ion export across plasma membrane"/>
    <property type="evidence" value="ECO:0007669"/>
    <property type="project" value="TreeGrafter"/>
</dbReference>
<evidence type="ECO:0000256" key="1">
    <source>
        <dbReference type="ARBA" id="ARBA00004141"/>
    </source>
</evidence>
<dbReference type="InterPro" id="IPR006068">
    <property type="entry name" value="ATPase_P-typ_cation-transptr_C"/>
</dbReference>
<dbReference type="InterPro" id="IPR050510">
    <property type="entry name" value="Cation_transp_ATPase_P-type"/>
</dbReference>
<evidence type="ECO:0000313" key="5">
    <source>
        <dbReference type="Proteomes" id="UP000092124"/>
    </source>
</evidence>
<gene>
    <name evidence="4" type="ORF">A6R68_17143</name>
</gene>
<dbReference type="GO" id="GO:0005391">
    <property type="term" value="F:P-type sodium:potassium-exchanging transporter activity"/>
    <property type="evidence" value="ECO:0007669"/>
    <property type="project" value="TreeGrafter"/>
</dbReference>
<dbReference type="STRING" id="56216.A0A1A6HEP8"/>
<protein>
    <recommendedName>
        <fullName evidence="3">Cation-transporting P-type ATPase C-terminal domain-containing protein</fullName>
    </recommendedName>
</protein>
<dbReference type="GO" id="GO:0030007">
    <property type="term" value="P:intracellular potassium ion homeostasis"/>
    <property type="evidence" value="ECO:0007669"/>
    <property type="project" value="TreeGrafter"/>
</dbReference>
<dbReference type="Proteomes" id="UP000092124">
    <property type="component" value="Unassembled WGS sequence"/>
</dbReference>
<evidence type="ECO:0000256" key="2">
    <source>
        <dbReference type="SAM" id="Phobius"/>
    </source>
</evidence>
<dbReference type="GO" id="GO:1990573">
    <property type="term" value="P:potassium ion import across plasma membrane"/>
    <property type="evidence" value="ECO:0007669"/>
    <property type="project" value="TreeGrafter"/>
</dbReference>
<organism evidence="4 5">
    <name type="scientific">Neotoma lepida</name>
    <name type="common">Desert woodrat</name>
    <dbReference type="NCBI Taxonomy" id="56216"/>
    <lineage>
        <taxon>Eukaryota</taxon>
        <taxon>Metazoa</taxon>
        <taxon>Chordata</taxon>
        <taxon>Craniata</taxon>
        <taxon>Vertebrata</taxon>
        <taxon>Euteleostomi</taxon>
        <taxon>Mammalia</taxon>
        <taxon>Eutheria</taxon>
        <taxon>Euarchontoglires</taxon>
        <taxon>Glires</taxon>
        <taxon>Rodentia</taxon>
        <taxon>Myomorpha</taxon>
        <taxon>Muroidea</taxon>
        <taxon>Cricetidae</taxon>
        <taxon>Neotominae</taxon>
        <taxon>Neotoma</taxon>
    </lineage>
</organism>
<comment type="caution">
    <text evidence="4">The sequence shown here is derived from an EMBL/GenBank/DDBJ whole genome shotgun (WGS) entry which is preliminary data.</text>
</comment>
<dbReference type="GO" id="GO:0006883">
    <property type="term" value="P:intracellular sodium ion homeostasis"/>
    <property type="evidence" value="ECO:0007669"/>
    <property type="project" value="TreeGrafter"/>
</dbReference>
<dbReference type="OrthoDB" id="3352408at2759"/>
<dbReference type="InterPro" id="IPR023298">
    <property type="entry name" value="ATPase_P-typ_TM_dom_sf"/>
</dbReference>
<dbReference type="PRINTS" id="PR00121">
    <property type="entry name" value="NAKATPASE"/>
</dbReference>
<keyword evidence="2" id="KW-0472">Membrane</keyword>
<dbReference type="GO" id="GO:0042995">
    <property type="term" value="C:cell projection"/>
    <property type="evidence" value="ECO:0007669"/>
    <property type="project" value="TreeGrafter"/>
</dbReference>
<dbReference type="EMBL" id="LZPO01034919">
    <property type="protein sequence ID" value="OBS76405.1"/>
    <property type="molecule type" value="Genomic_DNA"/>
</dbReference>
<dbReference type="SUPFAM" id="SSF81665">
    <property type="entry name" value="Calcium ATPase, transmembrane domain M"/>
    <property type="match status" value="1"/>
</dbReference>
<feature type="non-terminal residue" evidence="4">
    <location>
        <position position="1"/>
    </location>
</feature>
<name>A0A1A6HEP8_NEOLE</name>